<evidence type="ECO:0000313" key="2">
    <source>
        <dbReference type="Proteomes" id="UP000182719"/>
    </source>
</evidence>
<keyword evidence="2" id="KW-1185">Reference proteome</keyword>
<accession>A0A1H8EHX6</accession>
<reference evidence="2" key="1">
    <citation type="submission" date="2016-10" db="EMBL/GenBank/DDBJ databases">
        <authorList>
            <person name="Varghese N."/>
            <person name="Submissions S."/>
        </authorList>
    </citation>
    <scope>NUCLEOTIDE SEQUENCE [LARGE SCALE GENOMIC DNA]</scope>
    <source>
        <strain evidence="2">DSM 17044</strain>
    </source>
</reference>
<dbReference type="Proteomes" id="UP000182719">
    <property type="component" value="Unassembled WGS sequence"/>
</dbReference>
<dbReference type="AlphaFoldDB" id="A0A1H8EHX6"/>
<name>A0A1H8EHX6_STIAU</name>
<dbReference type="EMBL" id="FOAP01000033">
    <property type="protein sequence ID" value="SEN19016.1"/>
    <property type="molecule type" value="Genomic_DNA"/>
</dbReference>
<gene>
    <name evidence="1" type="ORF">SAMN05444354_13328</name>
</gene>
<dbReference type="RefSeq" id="WP_075011151.1">
    <property type="nucleotide sequence ID" value="NZ_FOAP01000033.1"/>
</dbReference>
<evidence type="ECO:0000313" key="1">
    <source>
        <dbReference type="EMBL" id="SEN19016.1"/>
    </source>
</evidence>
<dbReference type="OrthoDB" id="5483287at2"/>
<dbReference type="SUPFAM" id="SSF53756">
    <property type="entry name" value="UDP-Glycosyltransferase/glycogen phosphorylase"/>
    <property type="match status" value="1"/>
</dbReference>
<protein>
    <submittedName>
        <fullName evidence="1">Uncharacterized protein</fullName>
    </submittedName>
</protein>
<proteinExistence type="predicted"/>
<sequence>MTLQRVNMFVESEPGRTASGVINGLIQEELKSLGMDVTSYYKHHLGRSDMLMPVATTARTVQLKGTPPADLAVYCDQGLWIRSPGPAIAKKTMVVFHGLIGGQSLWLDNPAVNQYCTYSRYMREVLVSLLTMPDVRRRDCLDPQGFYKVSNFAAGLPCVANSNGDARMLGSELPEQIVRSVEAGDVLGHALQPRKPDWYAVLNILVHLNLMSREEGGPRYRLVVDAEDFALIDYSFSHGFPFDMAGPRSLLDALGMTVGELLIPVRFLNQAALFQFFKLMKFGLSYNIYPEPFGFYPLESIFYGCPVYTNGIGNNRFNLPPGHGMRVIESVDMAFGDPAAFQEVAKTIIQDVRSRDTVTQECARGREYVQGHFRREDFSRTWQACLARISQPLPEAEPFESLHVQRSPMVRQIDEETGRVVSDFERLTLEPRELGIVREAVGRPMGEVLNGLRDADVDLLQGLFSRAVLTLRPKDYDMGL</sequence>
<organism evidence="1 2">
    <name type="scientific">Stigmatella aurantiaca</name>
    <dbReference type="NCBI Taxonomy" id="41"/>
    <lineage>
        <taxon>Bacteria</taxon>
        <taxon>Pseudomonadati</taxon>
        <taxon>Myxococcota</taxon>
        <taxon>Myxococcia</taxon>
        <taxon>Myxococcales</taxon>
        <taxon>Cystobacterineae</taxon>
        <taxon>Archangiaceae</taxon>
        <taxon>Stigmatella</taxon>
    </lineage>
</organism>